<comment type="caution">
    <text evidence="9">The sequence shown here is derived from an EMBL/GenBank/DDBJ whole genome shotgun (WGS) entry which is preliminary data.</text>
</comment>
<organism evidence="9 10">
    <name type="scientific">Flavobacterium aquatile LMG 4008 = ATCC 11947</name>
    <dbReference type="NCBI Taxonomy" id="1453498"/>
    <lineage>
        <taxon>Bacteria</taxon>
        <taxon>Pseudomonadati</taxon>
        <taxon>Bacteroidota</taxon>
        <taxon>Flavobacteriia</taxon>
        <taxon>Flavobacteriales</taxon>
        <taxon>Flavobacteriaceae</taxon>
        <taxon>Flavobacterium</taxon>
    </lineage>
</organism>
<evidence type="ECO:0000313" key="10">
    <source>
        <dbReference type="Proteomes" id="UP000029554"/>
    </source>
</evidence>
<dbReference type="InterPro" id="IPR051476">
    <property type="entry name" value="Bac_ResReg_Asp_Phosphatase"/>
</dbReference>
<dbReference type="SMART" id="SM00342">
    <property type="entry name" value="HTH_ARAC"/>
    <property type="match status" value="1"/>
</dbReference>
<proteinExistence type="inferred from homology"/>
<evidence type="ECO:0000256" key="1">
    <source>
        <dbReference type="ARBA" id="ARBA00004496"/>
    </source>
</evidence>
<gene>
    <name evidence="9" type="ORF">LG45_13805</name>
</gene>
<keyword evidence="3" id="KW-0677">Repeat</keyword>
<feature type="repeat" description="TPR" evidence="6">
    <location>
        <begin position="281"/>
        <end position="314"/>
    </location>
</feature>
<keyword evidence="7" id="KW-0812">Transmembrane</keyword>
<evidence type="ECO:0000256" key="6">
    <source>
        <dbReference type="PROSITE-ProRule" id="PRU00339"/>
    </source>
</evidence>
<sequence length="581" mass="67913">MKNFLFSTLLFLMANLIYSQEKGLSNGEYLSLEEKARGFINSNVDSSFTCANKIEKSSNSLHKAFAKGLKSYLYQIKGDTLQSNFYYKQAFNFLDKSLASNEKVRIHSILLNYGGLINWKREKLNEALLKYKKARKLSEQIDDFKQILKTDSNSALIYSQVGNNKLAISILKNSNRILDSNEFKFTEEDFFNNKSTLFLNLGYAYYKIHSDKKSEVAVLDSALYYYKKTITFSKNLNNNKLSAQNNIATIYYLKKNYKEAEKIYFDILSFSKENNSSRTFYNTTFNLGELYYEMKQYEKAEACFQKVDSIYNKDALGELEYIKSNYYQAKLFDLKNDPENALHHSTIYLSKREEFESKLNQNKIDVNFDIESLMIKKDMDEIQDKYKDIWLFKRILYGFIIAVFLFLVGYLLKTIREKKLIDAKVQQLISEFSATNKESELLLDTKIEEITLKEQIVKSSQSINIDDVKEEEIVKKLLILEKKLFYLNPDFNQQTVAKKIKTNTTYLSYIVNKRFGKTFSEYANELKINYIIKEIINNPTYRKYSTQALAESVGFKNAISFSKSFNKRTGVTPAQFIKRLD</sequence>
<dbReference type="InterPro" id="IPR011990">
    <property type="entry name" value="TPR-like_helical_dom_sf"/>
</dbReference>
<feature type="domain" description="HTH araC/xylS-type" evidence="8">
    <location>
        <begin position="474"/>
        <end position="579"/>
    </location>
</feature>
<dbReference type="PANTHER" id="PTHR46630:SF1">
    <property type="entry name" value="TETRATRICOPEPTIDE REPEAT PROTEIN 29"/>
    <property type="match status" value="1"/>
</dbReference>
<keyword evidence="10" id="KW-1185">Reference proteome</keyword>
<dbReference type="SMART" id="SM00028">
    <property type="entry name" value="TPR"/>
    <property type="match status" value="3"/>
</dbReference>
<dbReference type="PROSITE" id="PS50005">
    <property type="entry name" value="TPR"/>
    <property type="match status" value="1"/>
</dbReference>
<reference evidence="9 10" key="1">
    <citation type="submission" date="2014-09" db="EMBL/GenBank/DDBJ databases">
        <title>Whole Genome Shotgun of Flavobacterium aquatile LMG 4008.</title>
        <authorList>
            <person name="Gale A.N."/>
            <person name="Pipes S.E."/>
            <person name="Newman J.D."/>
        </authorList>
    </citation>
    <scope>NUCLEOTIDE SEQUENCE [LARGE SCALE GENOMIC DNA]</scope>
    <source>
        <strain evidence="9 10">LMG 4008</strain>
    </source>
</reference>
<keyword evidence="4 6" id="KW-0802">TPR repeat</keyword>
<dbReference type="Proteomes" id="UP000029554">
    <property type="component" value="Unassembled WGS sequence"/>
</dbReference>
<dbReference type="GO" id="GO:0043565">
    <property type="term" value="F:sequence-specific DNA binding"/>
    <property type="evidence" value="ECO:0007669"/>
    <property type="project" value="InterPro"/>
</dbReference>
<evidence type="ECO:0000256" key="7">
    <source>
        <dbReference type="SAM" id="Phobius"/>
    </source>
</evidence>
<comment type="subcellular location">
    <subcellularLocation>
        <location evidence="1">Cytoplasm</location>
    </subcellularLocation>
</comment>
<evidence type="ECO:0000256" key="2">
    <source>
        <dbReference type="ARBA" id="ARBA00022490"/>
    </source>
</evidence>
<dbReference type="EMBL" id="JRHH01000005">
    <property type="protein sequence ID" value="KGD67293.1"/>
    <property type="molecule type" value="Genomic_DNA"/>
</dbReference>
<protein>
    <recommendedName>
        <fullName evidence="8">HTH araC/xylS-type domain-containing protein</fullName>
    </recommendedName>
</protein>
<dbReference type="PROSITE" id="PS01124">
    <property type="entry name" value="HTH_ARAC_FAMILY_2"/>
    <property type="match status" value="1"/>
</dbReference>
<dbReference type="Gene3D" id="1.10.10.60">
    <property type="entry name" value="Homeodomain-like"/>
    <property type="match status" value="2"/>
</dbReference>
<dbReference type="InterPro" id="IPR018060">
    <property type="entry name" value="HTH_AraC"/>
</dbReference>
<keyword evidence="7" id="KW-0472">Membrane</keyword>
<dbReference type="eggNOG" id="COG0457">
    <property type="taxonomic scope" value="Bacteria"/>
</dbReference>
<feature type="transmembrane region" description="Helical" evidence="7">
    <location>
        <begin position="395"/>
        <end position="412"/>
    </location>
</feature>
<dbReference type="PANTHER" id="PTHR46630">
    <property type="entry name" value="TETRATRICOPEPTIDE REPEAT PROTEIN 29"/>
    <property type="match status" value="1"/>
</dbReference>
<dbReference type="Pfam" id="PF13374">
    <property type="entry name" value="TPR_10"/>
    <property type="match status" value="1"/>
</dbReference>
<dbReference type="GO" id="GO:0003700">
    <property type="term" value="F:DNA-binding transcription factor activity"/>
    <property type="evidence" value="ECO:0007669"/>
    <property type="project" value="InterPro"/>
</dbReference>
<evidence type="ECO:0000259" key="8">
    <source>
        <dbReference type="PROSITE" id="PS01124"/>
    </source>
</evidence>
<keyword evidence="2" id="KW-0963">Cytoplasm</keyword>
<dbReference type="GO" id="GO:0005737">
    <property type="term" value="C:cytoplasm"/>
    <property type="evidence" value="ECO:0007669"/>
    <property type="project" value="UniProtKB-SubCell"/>
</dbReference>
<dbReference type="eggNOG" id="COG2207">
    <property type="taxonomic scope" value="Bacteria"/>
</dbReference>
<evidence type="ECO:0000256" key="3">
    <source>
        <dbReference type="ARBA" id="ARBA00022737"/>
    </source>
</evidence>
<dbReference type="SUPFAM" id="SSF48452">
    <property type="entry name" value="TPR-like"/>
    <property type="match status" value="2"/>
</dbReference>
<accession>A0A095TY50</accession>
<dbReference type="Pfam" id="PF12833">
    <property type="entry name" value="HTH_18"/>
    <property type="match status" value="1"/>
</dbReference>
<evidence type="ECO:0000313" key="9">
    <source>
        <dbReference type="EMBL" id="KGD67293.1"/>
    </source>
</evidence>
<dbReference type="AlphaFoldDB" id="A0A095TY50"/>
<evidence type="ECO:0000256" key="5">
    <source>
        <dbReference type="ARBA" id="ARBA00038253"/>
    </source>
</evidence>
<dbReference type="OrthoDB" id="5295174at2"/>
<dbReference type="Pfam" id="PF13181">
    <property type="entry name" value="TPR_8"/>
    <property type="match status" value="1"/>
</dbReference>
<dbReference type="InterPro" id="IPR019734">
    <property type="entry name" value="TPR_rpt"/>
</dbReference>
<name>A0A095TY50_9FLAO</name>
<evidence type="ECO:0000256" key="4">
    <source>
        <dbReference type="ARBA" id="ARBA00022803"/>
    </source>
</evidence>
<dbReference type="Gene3D" id="1.25.40.10">
    <property type="entry name" value="Tetratricopeptide repeat domain"/>
    <property type="match status" value="2"/>
</dbReference>
<keyword evidence="7" id="KW-1133">Transmembrane helix</keyword>
<comment type="similarity">
    <text evidence="5">Belongs to the Rap family.</text>
</comment>